<dbReference type="AlphaFoldDB" id="A0A0M9UCM8"/>
<organism evidence="1 2">
    <name type="scientific">Ardenticatena maritima</name>
    <dbReference type="NCBI Taxonomy" id="872965"/>
    <lineage>
        <taxon>Bacteria</taxon>
        <taxon>Bacillati</taxon>
        <taxon>Chloroflexota</taxon>
        <taxon>Ardenticatenia</taxon>
        <taxon>Ardenticatenales</taxon>
        <taxon>Ardenticatenaceae</taxon>
        <taxon>Ardenticatena</taxon>
    </lineage>
</organism>
<evidence type="ECO:0000313" key="2">
    <source>
        <dbReference type="Proteomes" id="UP000037784"/>
    </source>
</evidence>
<evidence type="ECO:0000313" key="1">
    <source>
        <dbReference type="EMBL" id="GAP63114.1"/>
    </source>
</evidence>
<dbReference type="Proteomes" id="UP000037784">
    <property type="component" value="Unassembled WGS sequence"/>
</dbReference>
<reference evidence="1 2" key="1">
    <citation type="journal article" date="2015" name="Genome Announc.">
        <title>Draft Genome Sequence of a Heterotrophic Facultative Anaerobic Thermophilic Bacterium, Ardenticatena maritima Strain 110ST.</title>
        <authorList>
            <person name="Kawaichi S."/>
            <person name="Yoshida T."/>
            <person name="Sako Y."/>
            <person name="Nakamura R."/>
        </authorList>
    </citation>
    <scope>NUCLEOTIDE SEQUENCE [LARGE SCALE GENOMIC DNA]</scope>
    <source>
        <strain evidence="1 2">110S</strain>
    </source>
</reference>
<gene>
    <name evidence="1" type="ORF">ARMA_1537</name>
</gene>
<protein>
    <submittedName>
        <fullName evidence="1">Uncharacterized protein</fullName>
    </submittedName>
</protein>
<reference evidence="2" key="2">
    <citation type="submission" date="2015-08" db="EMBL/GenBank/DDBJ databases">
        <title>Draft Genome Sequence of a Heterotrophic Facultative Anaerobic Bacterium Ardenticatena maritima Strain 110S.</title>
        <authorList>
            <person name="Kawaichi S."/>
            <person name="Yoshida T."/>
            <person name="Sako Y."/>
            <person name="Nakamura R."/>
        </authorList>
    </citation>
    <scope>NUCLEOTIDE SEQUENCE [LARGE SCALE GENOMIC DNA]</scope>
    <source>
        <strain evidence="2">110S</strain>
    </source>
</reference>
<proteinExistence type="predicted"/>
<accession>A0A0M9UCM8</accession>
<name>A0A0M9UCM8_9CHLR</name>
<dbReference type="InParanoid" id="A0A0M9UCM8"/>
<keyword evidence="2" id="KW-1185">Reference proteome</keyword>
<dbReference type="EMBL" id="BBZA01000116">
    <property type="protein sequence ID" value="GAP63114.1"/>
    <property type="molecule type" value="Genomic_DNA"/>
</dbReference>
<sequence>MFLVGEEHATKPQPTTKIPTALVGILCCAHLCPPGFLLHAPQGAFRVWGQ</sequence>
<comment type="caution">
    <text evidence="1">The sequence shown here is derived from an EMBL/GenBank/DDBJ whole genome shotgun (WGS) entry which is preliminary data.</text>
</comment>